<dbReference type="AlphaFoldDB" id="A0A7G9GQA9"/>
<accession>A0A7G9GQA9</accession>
<evidence type="ECO:0000313" key="1">
    <source>
        <dbReference type="EMBL" id="QNM12991.1"/>
    </source>
</evidence>
<organism evidence="1 2">
    <name type="scientific">[Eubacterium] hominis</name>
    <dbReference type="NCBI Taxonomy" id="2764325"/>
    <lineage>
        <taxon>Bacteria</taxon>
        <taxon>Bacillati</taxon>
        <taxon>Bacillota</taxon>
        <taxon>Erysipelotrichia</taxon>
        <taxon>Erysipelotrichales</taxon>
        <taxon>Erysipelotrichaceae</taxon>
        <taxon>Amedibacillus</taxon>
    </lineage>
</organism>
<reference evidence="1 2" key="1">
    <citation type="submission" date="2020-08" db="EMBL/GenBank/DDBJ databases">
        <authorList>
            <person name="Liu C."/>
            <person name="Sun Q."/>
        </authorList>
    </citation>
    <scope>NUCLEOTIDE SEQUENCE [LARGE SCALE GENOMIC DNA]</scope>
    <source>
        <strain evidence="1 2">NSJ-61</strain>
    </source>
</reference>
<dbReference type="KEGG" id="ehn:H9Q80_03275"/>
<dbReference type="RefSeq" id="WP_117455207.1">
    <property type="nucleotide sequence ID" value="NZ_CP060636.1"/>
</dbReference>
<gene>
    <name evidence="1" type="ORF">H9Q80_03275</name>
</gene>
<evidence type="ECO:0000313" key="2">
    <source>
        <dbReference type="Proteomes" id="UP000515856"/>
    </source>
</evidence>
<dbReference type="EMBL" id="CP060636">
    <property type="protein sequence ID" value="QNM12991.1"/>
    <property type="molecule type" value="Genomic_DNA"/>
</dbReference>
<keyword evidence="2" id="KW-1185">Reference proteome</keyword>
<proteinExistence type="predicted"/>
<protein>
    <submittedName>
        <fullName evidence="1">Uncharacterized protein</fullName>
    </submittedName>
</protein>
<sequence>MDDIEMIYNFKEHGLQCINNTRNMTIVLTLVATQLEFDYQTGNLITIFGYLPLFNAKKKNIDLPAVFIDTDFSIDMNDFDYCPGIAYEYCEWFPKSEKYLLKGGIPIVCFDRENKRILIGTKDQNDKSIKINKNIICGLDHDCNLKYLLISIDLIIE</sequence>
<name>A0A7G9GQA9_9FIRM</name>
<dbReference type="Proteomes" id="UP000515856">
    <property type="component" value="Chromosome"/>
</dbReference>